<evidence type="ECO:0000313" key="1">
    <source>
        <dbReference type="EMBL" id="CAK5088000.1"/>
    </source>
</evidence>
<comment type="caution">
    <text evidence="1">The sequence shown here is derived from an EMBL/GenBank/DDBJ whole genome shotgun (WGS) entry which is preliminary data.</text>
</comment>
<reference evidence="1" key="1">
    <citation type="submission" date="2023-11" db="EMBL/GenBank/DDBJ databases">
        <authorList>
            <person name="Poullet M."/>
        </authorList>
    </citation>
    <scope>NUCLEOTIDE SEQUENCE</scope>
    <source>
        <strain evidence="1">E1834</strain>
    </source>
</reference>
<sequence length="187" mass="21786">MAKLLPNHVGIVIMKNFEFALMNRLKDLAIYVEEREENQEGEKSFVKLIYEIEVLNINLRHEKPLAVIGIPMWHAKANKVKHNRKIENIMIHYNINRDEARKKINAKELAKLEINGNAFGNENINRPPLNMYSGSNFLGIPFDLLFCAGGANDRMRDKFLGKEFLKFCLITLLIFLKFVCLCRLYNF</sequence>
<name>A0ACB1AD42_MELEN</name>
<gene>
    <name evidence="1" type="ORF">MENTE1834_LOCUS35635</name>
</gene>
<dbReference type="Proteomes" id="UP001497535">
    <property type="component" value="Unassembled WGS sequence"/>
</dbReference>
<keyword evidence="2" id="KW-1185">Reference proteome</keyword>
<evidence type="ECO:0000313" key="2">
    <source>
        <dbReference type="Proteomes" id="UP001497535"/>
    </source>
</evidence>
<proteinExistence type="predicted"/>
<protein>
    <submittedName>
        <fullName evidence="1">Uncharacterized protein</fullName>
    </submittedName>
</protein>
<dbReference type="EMBL" id="CAVMJV010000069">
    <property type="protein sequence ID" value="CAK5088000.1"/>
    <property type="molecule type" value="Genomic_DNA"/>
</dbReference>
<accession>A0ACB1AD42</accession>
<organism evidence="1 2">
    <name type="scientific">Meloidogyne enterolobii</name>
    <name type="common">Root-knot nematode worm</name>
    <name type="synonym">Meloidogyne mayaguensis</name>
    <dbReference type="NCBI Taxonomy" id="390850"/>
    <lineage>
        <taxon>Eukaryota</taxon>
        <taxon>Metazoa</taxon>
        <taxon>Ecdysozoa</taxon>
        <taxon>Nematoda</taxon>
        <taxon>Chromadorea</taxon>
        <taxon>Rhabditida</taxon>
        <taxon>Tylenchina</taxon>
        <taxon>Tylenchomorpha</taxon>
        <taxon>Tylenchoidea</taxon>
        <taxon>Meloidogynidae</taxon>
        <taxon>Meloidogyninae</taxon>
        <taxon>Meloidogyne</taxon>
    </lineage>
</organism>